<dbReference type="AlphaFoldDB" id="A0A177DX11"/>
<evidence type="ECO:0000313" key="1">
    <source>
        <dbReference type="EMBL" id="OAG23721.1"/>
    </source>
</evidence>
<dbReference type="KEGG" id="aalt:CC77DRAFT_1091912"/>
<proteinExistence type="predicted"/>
<protein>
    <submittedName>
        <fullName evidence="1">Uncharacterized protein</fullName>
    </submittedName>
</protein>
<keyword evidence="2" id="KW-1185">Reference proteome</keyword>
<gene>
    <name evidence="1" type="ORF">CC77DRAFT_1091912</name>
</gene>
<name>A0A177DX11_ALTAL</name>
<dbReference type="VEuPathDB" id="FungiDB:CC77DRAFT_1091912"/>
<organism evidence="1 2">
    <name type="scientific">Alternaria alternata</name>
    <name type="common">Alternaria rot fungus</name>
    <name type="synonym">Torula alternata</name>
    <dbReference type="NCBI Taxonomy" id="5599"/>
    <lineage>
        <taxon>Eukaryota</taxon>
        <taxon>Fungi</taxon>
        <taxon>Dikarya</taxon>
        <taxon>Ascomycota</taxon>
        <taxon>Pezizomycotina</taxon>
        <taxon>Dothideomycetes</taxon>
        <taxon>Pleosporomycetidae</taxon>
        <taxon>Pleosporales</taxon>
        <taxon>Pleosporineae</taxon>
        <taxon>Pleosporaceae</taxon>
        <taxon>Alternaria</taxon>
        <taxon>Alternaria sect. Alternaria</taxon>
        <taxon>Alternaria alternata complex</taxon>
    </lineage>
</organism>
<dbReference type="Proteomes" id="UP000077248">
    <property type="component" value="Unassembled WGS sequence"/>
</dbReference>
<dbReference type="GeneID" id="29115199"/>
<dbReference type="RefSeq" id="XP_018389142.1">
    <property type="nucleotide sequence ID" value="XM_018529605.1"/>
</dbReference>
<reference evidence="1 2" key="1">
    <citation type="submission" date="2016-05" db="EMBL/GenBank/DDBJ databases">
        <title>Comparative analysis of secretome profiles of manganese(II)-oxidizing ascomycete fungi.</title>
        <authorList>
            <consortium name="DOE Joint Genome Institute"/>
            <person name="Zeiner C.A."/>
            <person name="Purvine S.O."/>
            <person name="Zink E.M."/>
            <person name="Wu S."/>
            <person name="Pasa-Tolic L."/>
            <person name="Chaput D.L."/>
            <person name="Haridas S."/>
            <person name="Grigoriev I.V."/>
            <person name="Santelli C.M."/>
            <person name="Hansel C.M."/>
        </authorList>
    </citation>
    <scope>NUCLEOTIDE SEQUENCE [LARGE SCALE GENOMIC DNA]</scope>
    <source>
        <strain evidence="1 2">SRC1lrK2f</strain>
    </source>
</reference>
<dbReference type="EMBL" id="KV441472">
    <property type="protein sequence ID" value="OAG23721.1"/>
    <property type="molecule type" value="Genomic_DNA"/>
</dbReference>
<accession>A0A177DX11</accession>
<sequence length="156" mass="17644">MLAFLLPSYLTCRHTHTPTLAPIIMANQTPPPQRRWKQLYESLLLNIAEWQRESSYPSSLPLTETSHHPEPVTANSMENIKTGYAHGCLLEEGRGSAESKALLATGSQAKIYEKDVDEGVEDETIEQVGNDDGDIQDHPNLRMQWKWTLVSKRDTE</sequence>
<evidence type="ECO:0000313" key="2">
    <source>
        <dbReference type="Proteomes" id="UP000077248"/>
    </source>
</evidence>